<evidence type="ECO:0000313" key="2">
    <source>
        <dbReference type="EMBL" id="KUM46936.1"/>
    </source>
</evidence>
<evidence type="ECO:0000256" key="1">
    <source>
        <dbReference type="SAM" id="MobiDB-lite"/>
    </source>
</evidence>
<feature type="compositionally biased region" description="Basic and acidic residues" evidence="1">
    <location>
        <begin position="20"/>
        <end position="37"/>
    </location>
</feature>
<proteinExistence type="predicted"/>
<dbReference type="EMBL" id="LKAM01000009">
    <property type="protein sequence ID" value="KUM46936.1"/>
    <property type="molecule type" value="Genomic_DNA"/>
</dbReference>
<sequence>MVPDQQTLGQGQMALYLDPEEMRRPMDLDPKRAREGSRPGGSAPISASGPGGSAPANTARLYRSLVG</sequence>
<dbReference type="AlphaFoldDB" id="A0A101LX42"/>
<feature type="region of interest" description="Disordered" evidence="1">
    <location>
        <begin position="1"/>
        <end position="67"/>
    </location>
</feature>
<comment type="caution">
    <text evidence="2">The sequence shown here is derived from an EMBL/GenBank/DDBJ whole genome shotgun (WGS) entry which is preliminary data.</text>
</comment>
<reference evidence="2" key="1">
    <citation type="journal article" date="2015" name="Genome Biol. Evol.">
        <title>Organellar Genomes of White Spruce (Picea glauca): Assembly and Annotation.</title>
        <authorList>
            <person name="Jackman S.D."/>
            <person name="Warren R.L."/>
            <person name="Gibb E.A."/>
            <person name="Vandervalk B.P."/>
            <person name="Mohamadi H."/>
            <person name="Chu J."/>
            <person name="Raymond A."/>
            <person name="Pleasance S."/>
            <person name="Coope R."/>
            <person name="Wildung M.R."/>
            <person name="Ritland C.E."/>
            <person name="Bousquet J."/>
            <person name="Jones S.J."/>
            <person name="Bohlmann J."/>
            <person name="Birol I."/>
        </authorList>
    </citation>
    <scope>NUCLEOTIDE SEQUENCE [LARGE SCALE GENOMIC DNA]</scope>
    <source>
        <tissue evidence="2">Flushing bud</tissue>
    </source>
</reference>
<gene>
    <name evidence="2" type="ORF">ABT39_MTgene6391</name>
</gene>
<feature type="compositionally biased region" description="Polar residues" evidence="1">
    <location>
        <begin position="1"/>
        <end position="10"/>
    </location>
</feature>
<accession>A0A101LX42</accession>
<feature type="compositionally biased region" description="Low complexity" evidence="1">
    <location>
        <begin position="40"/>
        <end position="56"/>
    </location>
</feature>
<protein>
    <submittedName>
        <fullName evidence="2">Uncharacterized protein</fullName>
    </submittedName>
</protein>
<organism evidence="2">
    <name type="scientific">Picea glauca</name>
    <name type="common">White spruce</name>
    <name type="synonym">Pinus glauca</name>
    <dbReference type="NCBI Taxonomy" id="3330"/>
    <lineage>
        <taxon>Eukaryota</taxon>
        <taxon>Viridiplantae</taxon>
        <taxon>Streptophyta</taxon>
        <taxon>Embryophyta</taxon>
        <taxon>Tracheophyta</taxon>
        <taxon>Spermatophyta</taxon>
        <taxon>Pinopsida</taxon>
        <taxon>Pinidae</taxon>
        <taxon>Conifers I</taxon>
        <taxon>Pinales</taxon>
        <taxon>Pinaceae</taxon>
        <taxon>Picea</taxon>
    </lineage>
</organism>
<geneLocation type="mitochondrion" evidence="2"/>
<name>A0A101LX42_PICGL</name>
<keyword evidence="2" id="KW-0496">Mitochondrion</keyword>